<dbReference type="PANTHER" id="PTHR45766:SF6">
    <property type="entry name" value="SWI_SNF-RELATED MATRIX-ASSOCIATED ACTIN-DEPENDENT REGULATOR OF CHROMATIN SUBFAMILY A-LIKE PROTEIN 1"/>
    <property type="match status" value="1"/>
</dbReference>
<evidence type="ECO:0000256" key="1">
    <source>
        <dbReference type="ARBA" id="ARBA00022741"/>
    </source>
</evidence>
<dbReference type="Pfam" id="PF13020">
    <property type="entry name" value="NOV_C"/>
    <property type="match status" value="1"/>
</dbReference>
<dbReference type="GO" id="GO:0016787">
    <property type="term" value="F:hydrolase activity"/>
    <property type="evidence" value="ECO:0007669"/>
    <property type="project" value="UniProtKB-KW"/>
</dbReference>
<evidence type="ECO:0000256" key="4">
    <source>
        <dbReference type="ARBA" id="ARBA00022840"/>
    </source>
</evidence>
<dbReference type="PANTHER" id="PTHR45766">
    <property type="entry name" value="DNA ANNEALING HELICASE AND ENDONUCLEASE ZRANB3 FAMILY MEMBER"/>
    <property type="match status" value="1"/>
</dbReference>
<feature type="domain" description="Helicase ATP-binding" evidence="5">
    <location>
        <begin position="45"/>
        <end position="206"/>
    </location>
</feature>
<dbReference type="Proteomes" id="UP001245683">
    <property type="component" value="Unassembled WGS sequence"/>
</dbReference>
<keyword evidence="8" id="KW-1185">Reference proteome</keyword>
<evidence type="ECO:0000313" key="8">
    <source>
        <dbReference type="Proteomes" id="UP001245683"/>
    </source>
</evidence>
<dbReference type="PROSITE" id="PS51192">
    <property type="entry name" value="HELICASE_ATP_BIND_1"/>
    <property type="match status" value="1"/>
</dbReference>
<organism evidence="7 8">
    <name type="scientific">Thermococcus waiotapuensis</name>
    <dbReference type="NCBI Taxonomy" id="90909"/>
    <lineage>
        <taxon>Archaea</taxon>
        <taxon>Methanobacteriati</taxon>
        <taxon>Methanobacteriota</taxon>
        <taxon>Thermococci</taxon>
        <taxon>Thermococcales</taxon>
        <taxon>Thermococcaceae</taxon>
        <taxon>Thermococcus</taxon>
    </lineage>
</organism>
<sequence length="992" mass="113425">MSEKVPEGILRDVLLHSPALFYTTLTAPGRKPITPFRHQFQPLYHAMITRPVRMLIADEIGLGKTVQALAIARYLQLRGEAKKILVLVPKILREQWEQEIRRVGDFPTVIENGHEVESKLRNADGYVVVSIDLAKRYPHNEKFLNVPWDLVIVDEVHNSTLGTQRYEFLRALVGKKKDFNVVFLSATPHRGNPVDYLARIALLDPTIMDQFRNLDRPDFYKKTRDTLVLRRTKKVVNELEGREVFKKCHFGAVVVEVSGAEREFLGRLDEVLFEMTKNAGKNSPRALLAVLVKKRASSSYEAAMKTIRKIVDSVGSGGGGNAEKIDEYIKSLFGLGYDEIELEDFNDLDDVVEKIIESYSPLLDRKQVESFKELLELAKQIGENDSKLEMVARIVSHHLGRGEKVIIFTEFKDTLEYVRRKLPRILAEKYNVALGNEDISVLYGGMSSGEVEEQMKKFERHGKLLVSTDVASEGLNLQVASVVINYEAPWSPIKLEQRVGRIWRLSQPRETTAYTLFLATEADLYVLENLYRKIMNITEAIGSAQHIGKPVFGKKMFSGDFEAIWKEDAAEEGTPGEEPSEYDLVLASIKREMTGYVGAIVRTLRNLRQNIEKMVPSDTARQVREELERILARRDFDGEEVSRVLRVYITEVLGRKNVPEILPVLHDIVGGGPSELEPVRIGVRGMSGIEYLYLVRLVDKESGKEVHRYPVLIKGENFELFYGVELLEHLTEVFSRGFVVIGRPEPTMEERVASSKVETFARDRLYSLRTKYRDYENSRGRLKGEGLFRSTVVQVTEVLRIEGISEERFNILKYIPGVILDVYGFSEEDVEAPTDEYRHITERNFVPLEDILESERRAMEVVLELERKRLERKYGSGGDWKVEDVSLKEHYDVRVVEPEGEKFIEVKGHKSLLLTAEVTSAEYEFAKSHRDRYWIYIVANLGKNRPVILKVFHPFERDAKVYAVLEDGEEVEITGKVSVGVRDRVRKVLSVG</sequence>
<dbReference type="InterPro" id="IPR001650">
    <property type="entry name" value="Helicase_C-like"/>
</dbReference>
<protein>
    <submittedName>
        <fullName evidence="7">Helicase-related protein</fullName>
    </submittedName>
</protein>
<dbReference type="RefSeq" id="WP_315343197.1">
    <property type="nucleotide sequence ID" value="NZ_JAVDZE010000006.1"/>
</dbReference>
<dbReference type="Gene3D" id="3.40.50.10810">
    <property type="entry name" value="Tandem AAA-ATPase domain"/>
    <property type="match status" value="1"/>
</dbReference>
<evidence type="ECO:0000256" key="2">
    <source>
        <dbReference type="ARBA" id="ARBA00022801"/>
    </source>
</evidence>
<dbReference type="InterPro" id="IPR000330">
    <property type="entry name" value="SNF2_N"/>
</dbReference>
<gene>
    <name evidence="7" type="ORF">RBI02_09060</name>
</gene>
<dbReference type="Gene3D" id="3.40.50.300">
    <property type="entry name" value="P-loop containing nucleotide triphosphate hydrolases"/>
    <property type="match status" value="1"/>
</dbReference>
<dbReference type="GO" id="GO:0005524">
    <property type="term" value="F:ATP binding"/>
    <property type="evidence" value="ECO:0007669"/>
    <property type="project" value="UniProtKB-KW"/>
</dbReference>
<reference evidence="7 8" key="1">
    <citation type="submission" date="2023-08" db="EMBL/GenBank/DDBJ databases">
        <title>Draft genome sequence of Thermococcus waiotapuensis WT1T, a thermophilic sulphur-dependent archaeon from order Thermococcales.</title>
        <authorList>
            <person name="Manners S.H."/>
            <person name="Carere C.R."/>
            <person name="Dhami M.K."/>
            <person name="Dobson R.C.J."/>
            <person name="Stott M.B."/>
        </authorList>
    </citation>
    <scope>NUCLEOTIDE SEQUENCE [LARGE SCALE GENOMIC DNA]</scope>
    <source>
        <strain evidence="7 8">WT1</strain>
    </source>
</reference>
<keyword evidence="2" id="KW-0378">Hydrolase</keyword>
<dbReference type="GO" id="GO:0140097">
    <property type="term" value="F:catalytic activity, acting on DNA"/>
    <property type="evidence" value="ECO:0007669"/>
    <property type="project" value="UniProtKB-ARBA"/>
</dbReference>
<dbReference type="GO" id="GO:0004386">
    <property type="term" value="F:helicase activity"/>
    <property type="evidence" value="ECO:0007669"/>
    <property type="project" value="UniProtKB-KW"/>
</dbReference>
<dbReference type="InterPro" id="IPR049730">
    <property type="entry name" value="SNF2/RAD54-like_C"/>
</dbReference>
<keyword evidence="3 7" id="KW-0347">Helicase</keyword>
<dbReference type="Pfam" id="PF00271">
    <property type="entry name" value="Helicase_C"/>
    <property type="match status" value="1"/>
</dbReference>
<dbReference type="SMART" id="SM00490">
    <property type="entry name" value="HELICc"/>
    <property type="match status" value="1"/>
</dbReference>
<dbReference type="InterPro" id="IPR027417">
    <property type="entry name" value="P-loop_NTPase"/>
</dbReference>
<keyword evidence="1" id="KW-0547">Nucleotide-binding</keyword>
<dbReference type="CDD" id="cd18793">
    <property type="entry name" value="SF2_C_SNF"/>
    <property type="match status" value="1"/>
</dbReference>
<dbReference type="AlphaFoldDB" id="A0AAE4NW56"/>
<evidence type="ECO:0000259" key="5">
    <source>
        <dbReference type="PROSITE" id="PS51192"/>
    </source>
</evidence>
<comment type="caution">
    <text evidence="7">The sequence shown here is derived from an EMBL/GenBank/DDBJ whole genome shotgun (WGS) entry which is preliminary data.</text>
</comment>
<feature type="domain" description="Helicase C-terminal" evidence="6">
    <location>
        <begin position="373"/>
        <end position="557"/>
    </location>
</feature>
<name>A0AAE4NW56_9EURY</name>
<keyword evidence="4" id="KW-0067">ATP-binding</keyword>
<dbReference type="CDD" id="cd18011">
    <property type="entry name" value="DEXDc_RapA"/>
    <property type="match status" value="1"/>
</dbReference>
<evidence type="ECO:0000313" key="7">
    <source>
        <dbReference type="EMBL" id="MDV3104680.1"/>
    </source>
</evidence>
<dbReference type="InterPro" id="IPR038718">
    <property type="entry name" value="SNF2-like_sf"/>
</dbReference>
<dbReference type="SUPFAM" id="SSF52540">
    <property type="entry name" value="P-loop containing nucleoside triphosphate hydrolases"/>
    <property type="match status" value="2"/>
</dbReference>
<accession>A0AAE4NW56</accession>
<proteinExistence type="predicted"/>
<dbReference type="EMBL" id="JAVDZE010000006">
    <property type="protein sequence ID" value="MDV3104680.1"/>
    <property type="molecule type" value="Genomic_DNA"/>
</dbReference>
<evidence type="ECO:0000256" key="3">
    <source>
        <dbReference type="ARBA" id="ARBA00022806"/>
    </source>
</evidence>
<dbReference type="Pfam" id="PF00176">
    <property type="entry name" value="SNF2-rel_dom"/>
    <property type="match status" value="1"/>
</dbReference>
<dbReference type="InterPro" id="IPR014001">
    <property type="entry name" value="Helicase_ATP-bd"/>
</dbReference>
<dbReference type="InterPro" id="IPR024975">
    <property type="entry name" value="NOV_C"/>
</dbReference>
<dbReference type="SMART" id="SM00487">
    <property type="entry name" value="DEXDc"/>
    <property type="match status" value="1"/>
</dbReference>
<dbReference type="InterPro" id="IPR057342">
    <property type="entry name" value="DEXDc_RapA"/>
</dbReference>
<dbReference type="PROSITE" id="PS51194">
    <property type="entry name" value="HELICASE_CTER"/>
    <property type="match status" value="1"/>
</dbReference>
<evidence type="ECO:0000259" key="6">
    <source>
        <dbReference type="PROSITE" id="PS51194"/>
    </source>
</evidence>